<keyword evidence="1" id="KW-0732">Signal</keyword>
<name>A0AAV5MME1_9ROSI</name>
<comment type="caution">
    <text evidence="2">The sequence shown here is derived from an EMBL/GenBank/DDBJ whole genome shotgun (WGS) entry which is preliminary data.</text>
</comment>
<accession>A0AAV5MME1</accession>
<reference evidence="2 3" key="1">
    <citation type="journal article" date="2021" name="Commun. Biol.">
        <title>The genome of Shorea leprosula (Dipterocarpaceae) highlights the ecological relevance of drought in aseasonal tropical rainforests.</title>
        <authorList>
            <person name="Ng K.K.S."/>
            <person name="Kobayashi M.J."/>
            <person name="Fawcett J.A."/>
            <person name="Hatakeyama M."/>
            <person name="Paape T."/>
            <person name="Ng C.H."/>
            <person name="Ang C.C."/>
            <person name="Tnah L.H."/>
            <person name="Lee C.T."/>
            <person name="Nishiyama T."/>
            <person name="Sese J."/>
            <person name="O'Brien M.J."/>
            <person name="Copetti D."/>
            <person name="Mohd Noor M.I."/>
            <person name="Ong R.C."/>
            <person name="Putra M."/>
            <person name="Sireger I.Z."/>
            <person name="Indrioko S."/>
            <person name="Kosugi Y."/>
            <person name="Izuno A."/>
            <person name="Isagi Y."/>
            <person name="Lee S.L."/>
            <person name="Shimizu K.K."/>
        </authorList>
    </citation>
    <scope>NUCLEOTIDE SEQUENCE [LARGE SCALE GENOMIC DNA]</scope>
    <source>
        <strain evidence="2">214</strain>
    </source>
</reference>
<evidence type="ECO:0000313" key="3">
    <source>
        <dbReference type="Proteomes" id="UP001054252"/>
    </source>
</evidence>
<proteinExistence type="predicted"/>
<gene>
    <name evidence="2" type="ORF">SLEP1_g56667</name>
</gene>
<feature type="signal peptide" evidence="1">
    <location>
        <begin position="1"/>
        <end position="16"/>
    </location>
</feature>
<dbReference type="AlphaFoldDB" id="A0AAV5MME1"/>
<feature type="chain" id="PRO_5043517817" evidence="1">
    <location>
        <begin position="17"/>
        <end position="45"/>
    </location>
</feature>
<dbReference type="Proteomes" id="UP001054252">
    <property type="component" value="Unassembled WGS sequence"/>
</dbReference>
<sequence>MGGIIITGIFPLQALALHQYLLVRIIDLAATSSQSLDLCWICCQR</sequence>
<evidence type="ECO:0000313" key="2">
    <source>
        <dbReference type="EMBL" id="GKV49946.1"/>
    </source>
</evidence>
<keyword evidence="3" id="KW-1185">Reference proteome</keyword>
<evidence type="ECO:0000256" key="1">
    <source>
        <dbReference type="SAM" id="SignalP"/>
    </source>
</evidence>
<protein>
    <submittedName>
        <fullName evidence="2">Uncharacterized protein</fullName>
    </submittedName>
</protein>
<dbReference type="EMBL" id="BPVZ01000329">
    <property type="protein sequence ID" value="GKV49946.1"/>
    <property type="molecule type" value="Genomic_DNA"/>
</dbReference>
<organism evidence="2 3">
    <name type="scientific">Rubroshorea leprosula</name>
    <dbReference type="NCBI Taxonomy" id="152421"/>
    <lineage>
        <taxon>Eukaryota</taxon>
        <taxon>Viridiplantae</taxon>
        <taxon>Streptophyta</taxon>
        <taxon>Embryophyta</taxon>
        <taxon>Tracheophyta</taxon>
        <taxon>Spermatophyta</taxon>
        <taxon>Magnoliopsida</taxon>
        <taxon>eudicotyledons</taxon>
        <taxon>Gunneridae</taxon>
        <taxon>Pentapetalae</taxon>
        <taxon>rosids</taxon>
        <taxon>malvids</taxon>
        <taxon>Malvales</taxon>
        <taxon>Dipterocarpaceae</taxon>
        <taxon>Rubroshorea</taxon>
    </lineage>
</organism>